<feature type="signal peptide" evidence="1">
    <location>
        <begin position="1"/>
        <end position="16"/>
    </location>
</feature>
<evidence type="ECO:0000259" key="2">
    <source>
        <dbReference type="PROSITE" id="PS51020"/>
    </source>
</evidence>
<sequence>MFIFQFLLLFYTIVAASSPATCSNASVFFSGSDFISSPSIYSYTIESQIPFKKNYTQKLHDHKLREQRYFTVQHYNNPYRNNRPDVNRNRHSSITPIIPLVTTGRSTSARPDEINNCGLDGLAVYKVVLQTYWTRELFPKHYPDWRPTAQWTKTVDASRCT</sequence>
<dbReference type="EnsemblMetazoa" id="GPAI032072-RA">
    <property type="protein sequence ID" value="GPAI032072-PA"/>
    <property type="gene ID" value="GPAI032072"/>
</dbReference>
<evidence type="ECO:0000256" key="1">
    <source>
        <dbReference type="SAM" id="SignalP"/>
    </source>
</evidence>
<dbReference type="PROSITE" id="PS51020">
    <property type="entry name" value="SPONDIN"/>
    <property type="match status" value="1"/>
</dbReference>
<feature type="domain" description="Spondin" evidence="2">
    <location>
        <begin position="113"/>
        <end position="161"/>
    </location>
</feature>
<feature type="chain" id="PRO_5008403416" evidence="1">
    <location>
        <begin position="17"/>
        <end position="161"/>
    </location>
</feature>
<proteinExistence type="predicted"/>
<dbReference type="VEuPathDB" id="VectorBase:GPAI032072"/>
<organism evidence="3 4">
    <name type="scientific">Glossina pallidipes</name>
    <name type="common">Tsetse fly</name>
    <dbReference type="NCBI Taxonomy" id="7398"/>
    <lineage>
        <taxon>Eukaryota</taxon>
        <taxon>Metazoa</taxon>
        <taxon>Ecdysozoa</taxon>
        <taxon>Arthropoda</taxon>
        <taxon>Hexapoda</taxon>
        <taxon>Insecta</taxon>
        <taxon>Pterygota</taxon>
        <taxon>Neoptera</taxon>
        <taxon>Endopterygota</taxon>
        <taxon>Diptera</taxon>
        <taxon>Brachycera</taxon>
        <taxon>Muscomorpha</taxon>
        <taxon>Hippoboscoidea</taxon>
        <taxon>Glossinidae</taxon>
        <taxon>Glossina</taxon>
    </lineage>
</organism>
<dbReference type="Pfam" id="PF06468">
    <property type="entry name" value="Spond_N"/>
    <property type="match status" value="1"/>
</dbReference>
<dbReference type="Proteomes" id="UP000092445">
    <property type="component" value="Unassembled WGS sequence"/>
</dbReference>
<evidence type="ECO:0000313" key="3">
    <source>
        <dbReference type="EnsemblMetazoa" id="GPAI032072-PA"/>
    </source>
</evidence>
<keyword evidence="4" id="KW-1185">Reference proteome</keyword>
<dbReference type="STRING" id="7398.A0A1B0A206"/>
<dbReference type="AlphaFoldDB" id="A0A1B0A206"/>
<dbReference type="InterPro" id="IPR038678">
    <property type="entry name" value="Spondin_N_sf"/>
</dbReference>
<dbReference type="Gene3D" id="2.60.40.2130">
    <property type="entry name" value="F-spondin domain"/>
    <property type="match status" value="1"/>
</dbReference>
<evidence type="ECO:0000313" key="4">
    <source>
        <dbReference type="Proteomes" id="UP000092445"/>
    </source>
</evidence>
<reference evidence="3" key="2">
    <citation type="submission" date="2020-05" db="UniProtKB">
        <authorList>
            <consortium name="EnsemblMetazoa"/>
        </authorList>
    </citation>
    <scope>IDENTIFICATION</scope>
    <source>
        <strain evidence="3">IAEA</strain>
    </source>
</reference>
<dbReference type="InterPro" id="IPR009465">
    <property type="entry name" value="Spondin_N"/>
</dbReference>
<keyword evidence="1" id="KW-0732">Signal</keyword>
<reference evidence="4" key="1">
    <citation type="submission" date="2014-03" db="EMBL/GenBank/DDBJ databases">
        <authorList>
            <person name="Aksoy S."/>
            <person name="Warren W."/>
            <person name="Wilson R.K."/>
        </authorList>
    </citation>
    <scope>NUCLEOTIDE SEQUENCE [LARGE SCALE GENOMIC DNA]</scope>
    <source>
        <strain evidence="4">IAEA</strain>
    </source>
</reference>
<protein>
    <submittedName>
        <fullName evidence="3">Spondin domain-containing protein</fullName>
    </submittedName>
</protein>
<name>A0A1B0A206_GLOPL</name>
<accession>A0A1B0A206</accession>